<dbReference type="EMBL" id="JBHRXI010000049">
    <property type="protein sequence ID" value="MFC3616588.1"/>
    <property type="molecule type" value="Genomic_DNA"/>
</dbReference>
<protein>
    <submittedName>
        <fullName evidence="3">Helix-turn-helix domain-containing protein</fullName>
    </submittedName>
</protein>
<dbReference type="CDD" id="cd02209">
    <property type="entry name" value="cupin_XRE_C"/>
    <property type="match status" value="1"/>
</dbReference>
<dbReference type="PANTHER" id="PTHR46797:SF2">
    <property type="entry name" value="TRANSCRIPTIONAL REGULATOR"/>
    <property type="match status" value="1"/>
</dbReference>
<dbReference type="PANTHER" id="PTHR46797">
    <property type="entry name" value="HTH-TYPE TRANSCRIPTIONAL REGULATOR"/>
    <property type="match status" value="1"/>
</dbReference>
<keyword evidence="4" id="KW-1185">Reference proteome</keyword>
<dbReference type="CDD" id="cd00093">
    <property type="entry name" value="HTH_XRE"/>
    <property type="match status" value="1"/>
</dbReference>
<dbReference type="SUPFAM" id="SSF47413">
    <property type="entry name" value="lambda repressor-like DNA-binding domains"/>
    <property type="match status" value="1"/>
</dbReference>
<dbReference type="InterPro" id="IPR010982">
    <property type="entry name" value="Lambda_DNA-bd_dom_sf"/>
</dbReference>
<evidence type="ECO:0000313" key="4">
    <source>
        <dbReference type="Proteomes" id="UP001595629"/>
    </source>
</evidence>
<dbReference type="InterPro" id="IPR014710">
    <property type="entry name" value="RmlC-like_jellyroll"/>
</dbReference>
<evidence type="ECO:0000256" key="1">
    <source>
        <dbReference type="ARBA" id="ARBA00023125"/>
    </source>
</evidence>
<dbReference type="SUPFAM" id="SSF51182">
    <property type="entry name" value="RmlC-like cupins"/>
    <property type="match status" value="1"/>
</dbReference>
<keyword evidence="1" id="KW-0238">DNA-binding</keyword>
<name>A0ABV7TQ13_9RHOB</name>
<dbReference type="Gene3D" id="2.60.120.10">
    <property type="entry name" value="Jelly Rolls"/>
    <property type="match status" value="1"/>
</dbReference>
<dbReference type="RefSeq" id="WP_386737900.1">
    <property type="nucleotide sequence ID" value="NZ_JBHRXI010000049.1"/>
</dbReference>
<sequence length="222" mass="24450">MTDSDNVVALAHSLSSLGAELREMRKARDLTLKQLSKIAGISLSHISAIERGAANPSIDVLNTLAQALDVTPSWFFARRNGKGPLEQAFVVRRQNRRDLNVLYDEDAGALGYQDSLLSSSIGGQFYMGLAVYAPHSETPNDRMQTHEGETHGIVLEGELEMRIGDETVILKPGDSYSFDARIPHHARNRSDKTCKLIWAVSPVVIPKTAASQKTPQAEERNR</sequence>
<dbReference type="Gene3D" id="1.10.260.40">
    <property type="entry name" value="lambda repressor-like DNA-binding domains"/>
    <property type="match status" value="1"/>
</dbReference>
<evidence type="ECO:0000313" key="3">
    <source>
        <dbReference type="EMBL" id="MFC3616588.1"/>
    </source>
</evidence>
<dbReference type="InterPro" id="IPR050807">
    <property type="entry name" value="TransReg_Diox_bact_type"/>
</dbReference>
<dbReference type="PROSITE" id="PS50943">
    <property type="entry name" value="HTH_CROC1"/>
    <property type="match status" value="1"/>
</dbReference>
<proteinExistence type="predicted"/>
<dbReference type="InterPro" id="IPR001387">
    <property type="entry name" value="Cro/C1-type_HTH"/>
</dbReference>
<accession>A0ABV7TQ13</accession>
<dbReference type="InterPro" id="IPR013096">
    <property type="entry name" value="Cupin_2"/>
</dbReference>
<comment type="caution">
    <text evidence="3">The sequence shown here is derived from an EMBL/GenBank/DDBJ whole genome shotgun (WGS) entry which is preliminary data.</text>
</comment>
<evidence type="ECO:0000259" key="2">
    <source>
        <dbReference type="PROSITE" id="PS50943"/>
    </source>
</evidence>
<feature type="domain" description="HTH cro/C1-type" evidence="2">
    <location>
        <begin position="21"/>
        <end position="75"/>
    </location>
</feature>
<gene>
    <name evidence="3" type="ORF">ACFORG_22835</name>
</gene>
<dbReference type="Pfam" id="PF01381">
    <property type="entry name" value="HTH_3"/>
    <property type="match status" value="1"/>
</dbReference>
<dbReference type="Pfam" id="PF07883">
    <property type="entry name" value="Cupin_2"/>
    <property type="match status" value="1"/>
</dbReference>
<dbReference type="SMART" id="SM00530">
    <property type="entry name" value="HTH_XRE"/>
    <property type="match status" value="1"/>
</dbReference>
<dbReference type="Proteomes" id="UP001595629">
    <property type="component" value="Unassembled WGS sequence"/>
</dbReference>
<organism evidence="3 4">
    <name type="scientific">Lutimaribacter marinistellae</name>
    <dbReference type="NCBI Taxonomy" id="1820329"/>
    <lineage>
        <taxon>Bacteria</taxon>
        <taxon>Pseudomonadati</taxon>
        <taxon>Pseudomonadota</taxon>
        <taxon>Alphaproteobacteria</taxon>
        <taxon>Rhodobacterales</taxon>
        <taxon>Roseobacteraceae</taxon>
        <taxon>Lutimaribacter</taxon>
    </lineage>
</organism>
<dbReference type="InterPro" id="IPR011051">
    <property type="entry name" value="RmlC_Cupin_sf"/>
</dbReference>
<reference evidence="4" key="1">
    <citation type="journal article" date="2019" name="Int. J. Syst. Evol. Microbiol.">
        <title>The Global Catalogue of Microorganisms (GCM) 10K type strain sequencing project: providing services to taxonomists for standard genome sequencing and annotation.</title>
        <authorList>
            <consortium name="The Broad Institute Genomics Platform"/>
            <consortium name="The Broad Institute Genome Sequencing Center for Infectious Disease"/>
            <person name="Wu L."/>
            <person name="Ma J."/>
        </authorList>
    </citation>
    <scope>NUCLEOTIDE SEQUENCE [LARGE SCALE GENOMIC DNA]</scope>
    <source>
        <strain evidence="4">KCTC 42911</strain>
    </source>
</reference>